<protein>
    <submittedName>
        <fullName evidence="1">Uncharacterized protein</fullName>
    </submittedName>
</protein>
<gene>
    <name evidence="1" type="ORF">T02_15828</name>
</gene>
<proteinExistence type="predicted"/>
<comment type="caution">
    <text evidence="1">The sequence shown here is derived from an EMBL/GenBank/DDBJ whole genome shotgun (WGS) entry which is preliminary data.</text>
</comment>
<evidence type="ECO:0000313" key="1">
    <source>
        <dbReference type="EMBL" id="KRZ47213.1"/>
    </source>
</evidence>
<dbReference type="EMBL" id="JYDW01001156">
    <property type="protein sequence ID" value="KRZ47213.1"/>
    <property type="molecule type" value="Genomic_DNA"/>
</dbReference>
<accession>A0A0V1KJ07</accession>
<name>A0A0V1KJ07_9BILA</name>
<dbReference type="Proteomes" id="UP000054721">
    <property type="component" value="Unassembled WGS sequence"/>
</dbReference>
<evidence type="ECO:0000313" key="2">
    <source>
        <dbReference type="Proteomes" id="UP000054721"/>
    </source>
</evidence>
<keyword evidence="2" id="KW-1185">Reference proteome</keyword>
<reference evidence="1 2" key="1">
    <citation type="submission" date="2015-05" db="EMBL/GenBank/DDBJ databases">
        <title>Evolution of Trichinella species and genotypes.</title>
        <authorList>
            <person name="Korhonen P.K."/>
            <person name="Edoardo P."/>
            <person name="Giuseppe L.R."/>
            <person name="Gasser R.B."/>
        </authorList>
    </citation>
    <scope>NUCLEOTIDE SEQUENCE [LARGE SCALE GENOMIC DNA]</scope>
    <source>
        <strain evidence="1">ISS10</strain>
    </source>
</reference>
<sequence>MRQEMKLSECMKQGFNCEGMMLSDCVTQEMDPERLYEAGGWL</sequence>
<dbReference type="AlphaFoldDB" id="A0A0V1KJ07"/>
<organism evidence="1 2">
    <name type="scientific">Trichinella nativa</name>
    <dbReference type="NCBI Taxonomy" id="6335"/>
    <lineage>
        <taxon>Eukaryota</taxon>
        <taxon>Metazoa</taxon>
        <taxon>Ecdysozoa</taxon>
        <taxon>Nematoda</taxon>
        <taxon>Enoplea</taxon>
        <taxon>Dorylaimia</taxon>
        <taxon>Trichinellida</taxon>
        <taxon>Trichinellidae</taxon>
        <taxon>Trichinella</taxon>
    </lineage>
</organism>